<protein>
    <submittedName>
        <fullName evidence="3">Uncharacterized protein</fullName>
    </submittedName>
</protein>
<dbReference type="EMBL" id="JACHEM010000028">
    <property type="protein sequence ID" value="MBB6439757.1"/>
    <property type="molecule type" value="Genomic_DNA"/>
</dbReference>
<evidence type="ECO:0000313" key="3">
    <source>
        <dbReference type="EMBL" id="MBB6439757.1"/>
    </source>
</evidence>
<dbReference type="RefSeq" id="WP_185036270.1">
    <property type="nucleotide sequence ID" value="NZ_BNBN01000018.1"/>
</dbReference>
<reference evidence="3 4" key="1">
    <citation type="submission" date="2020-08" db="EMBL/GenBank/DDBJ databases">
        <title>Genomic Encyclopedia of Type Strains, Phase IV (KMG-IV): sequencing the most valuable type-strain genomes for metagenomic binning, comparative biology and taxonomic classification.</title>
        <authorList>
            <person name="Goeker M."/>
        </authorList>
    </citation>
    <scope>NUCLEOTIDE SEQUENCE [LARGE SCALE GENOMIC DNA]</scope>
    <source>
        <strain evidence="3 4">DSM 40141</strain>
    </source>
</reference>
<accession>A0A7X0HL93</accession>
<dbReference type="Proteomes" id="UP000540423">
    <property type="component" value="Unassembled WGS sequence"/>
</dbReference>
<proteinExistence type="predicted"/>
<feature type="region of interest" description="Disordered" evidence="1">
    <location>
        <begin position="75"/>
        <end position="97"/>
    </location>
</feature>
<feature type="compositionally biased region" description="Basic residues" evidence="1">
    <location>
        <begin position="75"/>
        <end position="86"/>
    </location>
</feature>
<comment type="caution">
    <text evidence="3">The sequence shown here is derived from an EMBL/GenBank/DDBJ whole genome shotgun (WGS) entry which is preliminary data.</text>
</comment>
<keyword evidence="2" id="KW-1133">Transmembrane helix</keyword>
<dbReference type="AlphaFoldDB" id="A0A7X0HL93"/>
<feature type="transmembrane region" description="Helical" evidence="2">
    <location>
        <begin position="48"/>
        <end position="69"/>
    </location>
</feature>
<evidence type="ECO:0000256" key="1">
    <source>
        <dbReference type="SAM" id="MobiDB-lite"/>
    </source>
</evidence>
<keyword evidence="2" id="KW-0812">Transmembrane</keyword>
<evidence type="ECO:0000256" key="2">
    <source>
        <dbReference type="SAM" id="Phobius"/>
    </source>
</evidence>
<keyword evidence="4" id="KW-1185">Reference proteome</keyword>
<feature type="transmembrane region" description="Helical" evidence="2">
    <location>
        <begin position="21"/>
        <end position="42"/>
    </location>
</feature>
<keyword evidence="2" id="KW-0472">Membrane</keyword>
<sequence length="97" mass="11033">MAPKTEHSLSVRAVRQLRRTRGFYLAGALLWAAITLWTGWSHPGSRQMWVSLFLVVVFTGLLTVTSWWLHRLQRAPSRRPAHHGAPRRAVTSGRVHA</sequence>
<gene>
    <name evidence="3" type="ORF">HNQ79_006269</name>
</gene>
<name>A0A7X0HL93_9ACTN</name>
<evidence type="ECO:0000313" key="4">
    <source>
        <dbReference type="Proteomes" id="UP000540423"/>
    </source>
</evidence>
<organism evidence="3 4">
    <name type="scientific">Streptomyces candidus</name>
    <dbReference type="NCBI Taxonomy" id="67283"/>
    <lineage>
        <taxon>Bacteria</taxon>
        <taxon>Bacillati</taxon>
        <taxon>Actinomycetota</taxon>
        <taxon>Actinomycetes</taxon>
        <taxon>Kitasatosporales</taxon>
        <taxon>Streptomycetaceae</taxon>
        <taxon>Streptomyces</taxon>
    </lineage>
</organism>